<dbReference type="SUPFAM" id="SSF69786">
    <property type="entry name" value="YggU-like"/>
    <property type="match status" value="1"/>
</dbReference>
<proteinExistence type="inferred from homology"/>
<evidence type="ECO:0000313" key="2">
    <source>
        <dbReference type="EMBL" id="KAL3426261.1"/>
    </source>
</evidence>
<evidence type="ECO:0008006" key="4">
    <source>
        <dbReference type="Google" id="ProtNLM"/>
    </source>
</evidence>
<dbReference type="SMART" id="SM01152">
    <property type="entry name" value="DUF167"/>
    <property type="match status" value="1"/>
</dbReference>
<sequence length="123" mass="13041">MGSPSIIAAPAIRFIASRSALNSVNCVHLQCHVKPGASKQREGILSVSATAIELCVSARAREGEANKAVRELLSHVLNVPKSDVEVIRGLKSREKTVSVTGVQGNNELACLERVGQLLQSASR</sequence>
<comment type="similarity">
    <text evidence="1">Belongs to the UPF0235 family.</text>
</comment>
<protein>
    <recommendedName>
        <fullName evidence="4">YggU-like protein</fullName>
    </recommendedName>
</protein>
<dbReference type="HAMAP" id="MF_00634">
    <property type="entry name" value="UPF0235"/>
    <property type="match status" value="1"/>
</dbReference>
<comment type="caution">
    <text evidence="2">The sequence shown here is derived from an EMBL/GenBank/DDBJ whole genome shotgun (WGS) entry which is preliminary data.</text>
</comment>
<keyword evidence="3" id="KW-1185">Reference proteome</keyword>
<dbReference type="Proteomes" id="UP001629113">
    <property type="component" value="Unassembled WGS sequence"/>
</dbReference>
<dbReference type="NCBIfam" id="TIGR00251">
    <property type="entry name" value="DUF167 family protein"/>
    <property type="match status" value="1"/>
</dbReference>
<dbReference type="EMBL" id="JBFCZG010000002">
    <property type="protein sequence ID" value="KAL3426261.1"/>
    <property type="molecule type" value="Genomic_DNA"/>
</dbReference>
<evidence type="ECO:0000313" key="3">
    <source>
        <dbReference type="Proteomes" id="UP001629113"/>
    </source>
</evidence>
<reference evidence="2 3" key="1">
    <citation type="submission" date="2024-06" db="EMBL/GenBank/DDBJ databases">
        <title>Complete genome of Phlyctema vagabunda strain 19-DSS-EL-015.</title>
        <authorList>
            <person name="Fiorenzani C."/>
        </authorList>
    </citation>
    <scope>NUCLEOTIDE SEQUENCE [LARGE SCALE GENOMIC DNA]</scope>
    <source>
        <strain evidence="2 3">19-DSS-EL-015</strain>
    </source>
</reference>
<dbReference type="InterPro" id="IPR036591">
    <property type="entry name" value="YggU-like_sf"/>
</dbReference>
<evidence type="ECO:0000256" key="1">
    <source>
        <dbReference type="ARBA" id="ARBA00010364"/>
    </source>
</evidence>
<gene>
    <name evidence="2" type="ORF">PVAG01_03052</name>
</gene>
<accession>A0ABR4PTR6</accession>
<dbReference type="PANTHER" id="PTHR13420">
    <property type="entry name" value="UPF0235 PROTEIN C15ORF40"/>
    <property type="match status" value="1"/>
</dbReference>
<dbReference type="PANTHER" id="PTHR13420:SF7">
    <property type="entry name" value="UPF0235 PROTEIN C15ORF40"/>
    <property type="match status" value="1"/>
</dbReference>
<organism evidence="2 3">
    <name type="scientific">Phlyctema vagabunda</name>
    <dbReference type="NCBI Taxonomy" id="108571"/>
    <lineage>
        <taxon>Eukaryota</taxon>
        <taxon>Fungi</taxon>
        <taxon>Dikarya</taxon>
        <taxon>Ascomycota</taxon>
        <taxon>Pezizomycotina</taxon>
        <taxon>Leotiomycetes</taxon>
        <taxon>Helotiales</taxon>
        <taxon>Dermateaceae</taxon>
        <taxon>Phlyctema</taxon>
    </lineage>
</organism>
<dbReference type="Gene3D" id="3.30.1200.10">
    <property type="entry name" value="YggU-like"/>
    <property type="match status" value="1"/>
</dbReference>
<dbReference type="Pfam" id="PF02594">
    <property type="entry name" value="DUF167"/>
    <property type="match status" value="1"/>
</dbReference>
<dbReference type="InterPro" id="IPR003746">
    <property type="entry name" value="DUF167"/>
</dbReference>
<name>A0ABR4PTR6_9HELO</name>